<evidence type="ECO:0000259" key="5">
    <source>
        <dbReference type="PROSITE" id="PS51898"/>
    </source>
</evidence>
<dbReference type="PROSITE" id="PS51900">
    <property type="entry name" value="CB"/>
    <property type="match status" value="1"/>
</dbReference>
<dbReference type="InterPro" id="IPR050090">
    <property type="entry name" value="Tyrosine_recombinase_XerCD"/>
</dbReference>
<dbReference type="HOGENOM" id="CLU_027562_9_6_9"/>
<geneLocation type="plasmid" evidence="7 8">
    <name>pCY360</name>
</geneLocation>
<dbReference type="InterPro" id="IPR011010">
    <property type="entry name" value="DNA_brk_join_enz"/>
</dbReference>
<gene>
    <name evidence="7" type="primary">xerC2</name>
    <name evidence="7" type="ordered locus">bpr_II005</name>
</gene>
<evidence type="ECO:0000256" key="1">
    <source>
        <dbReference type="ARBA" id="ARBA00008857"/>
    </source>
</evidence>
<keyword evidence="2 4" id="KW-0238">DNA-binding</keyword>
<dbReference type="Gene3D" id="1.10.443.10">
    <property type="entry name" value="Intergrase catalytic core"/>
    <property type="match status" value="1"/>
</dbReference>
<feature type="domain" description="Core-binding (CB)" evidence="6">
    <location>
        <begin position="23"/>
        <end position="123"/>
    </location>
</feature>
<keyword evidence="7" id="KW-0614">Plasmid</keyword>
<dbReference type="InterPro" id="IPR013762">
    <property type="entry name" value="Integrase-like_cat_sf"/>
</dbReference>
<evidence type="ECO:0000313" key="8">
    <source>
        <dbReference type="Proteomes" id="UP000001299"/>
    </source>
</evidence>
<dbReference type="Gene3D" id="1.10.150.130">
    <property type="match status" value="1"/>
</dbReference>
<dbReference type="GO" id="GO:0015074">
    <property type="term" value="P:DNA integration"/>
    <property type="evidence" value="ECO:0007669"/>
    <property type="project" value="InterPro"/>
</dbReference>
<dbReference type="PANTHER" id="PTHR30349">
    <property type="entry name" value="PHAGE INTEGRASE-RELATED"/>
    <property type="match status" value="1"/>
</dbReference>
<evidence type="ECO:0000256" key="3">
    <source>
        <dbReference type="ARBA" id="ARBA00023172"/>
    </source>
</evidence>
<proteinExistence type="inferred from homology"/>
<dbReference type="Proteomes" id="UP000001299">
    <property type="component" value="Plasmid pCY360"/>
</dbReference>
<dbReference type="AlphaFoldDB" id="E0S3G4"/>
<dbReference type="KEGG" id="bpb:bpr_II005"/>
<evidence type="ECO:0000313" key="7">
    <source>
        <dbReference type="EMBL" id="ADL35946.1"/>
    </source>
</evidence>
<dbReference type="GO" id="GO:0003677">
    <property type="term" value="F:DNA binding"/>
    <property type="evidence" value="ECO:0007669"/>
    <property type="project" value="UniProtKB-UniRule"/>
</dbReference>
<feature type="domain" description="Tyr recombinase" evidence="5">
    <location>
        <begin position="144"/>
        <end position="339"/>
    </location>
</feature>
<dbReference type="InterPro" id="IPR044068">
    <property type="entry name" value="CB"/>
</dbReference>
<organism evidence="7 8">
    <name type="scientific">Butyrivibrio proteoclasticus (strain ATCC 51982 / DSM 14932 / B316)</name>
    <name type="common">Clostridium proteoclasticum</name>
    <dbReference type="NCBI Taxonomy" id="515622"/>
    <lineage>
        <taxon>Bacteria</taxon>
        <taxon>Bacillati</taxon>
        <taxon>Bacillota</taxon>
        <taxon>Clostridia</taxon>
        <taxon>Lachnospirales</taxon>
        <taxon>Lachnospiraceae</taxon>
        <taxon>Butyrivibrio</taxon>
    </lineage>
</organism>
<evidence type="ECO:0000259" key="6">
    <source>
        <dbReference type="PROSITE" id="PS51900"/>
    </source>
</evidence>
<evidence type="ECO:0000256" key="2">
    <source>
        <dbReference type="ARBA" id="ARBA00023125"/>
    </source>
</evidence>
<keyword evidence="3" id="KW-0233">DNA recombination</keyword>
<dbReference type="EMBL" id="CP001812">
    <property type="protein sequence ID" value="ADL35946.1"/>
    <property type="molecule type" value="Genomic_DNA"/>
</dbReference>
<dbReference type="SUPFAM" id="SSF56349">
    <property type="entry name" value="DNA breaking-rejoining enzymes"/>
    <property type="match status" value="1"/>
</dbReference>
<comment type="similarity">
    <text evidence="1">Belongs to the 'phage' integrase family.</text>
</comment>
<dbReference type="InterPro" id="IPR010998">
    <property type="entry name" value="Integrase_recombinase_N"/>
</dbReference>
<reference evidence="7 8" key="1">
    <citation type="journal article" date="2010" name="PLoS ONE">
        <title>The glycobiome of the rumen bacterium Butyrivibrio proteoclasticus B316(T) highlights adaptation to a polysaccharide-rich environment.</title>
        <authorList>
            <person name="Kelly W.J."/>
            <person name="Leahy S.C."/>
            <person name="Altermann E."/>
            <person name="Yeoman C.J."/>
            <person name="Dunne J.C."/>
            <person name="Kong Z."/>
            <person name="Pacheco D.M."/>
            <person name="Li D."/>
            <person name="Noel S.J."/>
            <person name="Moon C.D."/>
            <person name="Cookson A.L."/>
            <person name="Attwood G.T."/>
        </authorList>
    </citation>
    <scope>NUCLEOTIDE SEQUENCE [LARGE SCALE GENOMIC DNA]</scope>
    <source>
        <strain evidence="8">ATCC 51982 / DSM 14932 / B316</strain>
        <plasmid evidence="8">Plasmid pCY360</plasmid>
    </source>
</reference>
<dbReference type="PANTHER" id="PTHR30349:SF41">
    <property type="entry name" value="INTEGRASE_RECOMBINASE PROTEIN MJ0367-RELATED"/>
    <property type="match status" value="1"/>
</dbReference>
<dbReference type="InterPro" id="IPR002104">
    <property type="entry name" value="Integrase_catalytic"/>
</dbReference>
<protein>
    <submittedName>
        <fullName evidence="7">Tyrosine recombinase XerC2</fullName>
    </submittedName>
</protein>
<evidence type="ECO:0000256" key="4">
    <source>
        <dbReference type="PROSITE-ProRule" id="PRU01248"/>
    </source>
</evidence>
<dbReference type="PROSITE" id="PS51898">
    <property type="entry name" value="TYR_RECOMBINASE"/>
    <property type="match status" value="1"/>
</dbReference>
<dbReference type="Pfam" id="PF00589">
    <property type="entry name" value="Phage_integrase"/>
    <property type="match status" value="1"/>
</dbReference>
<keyword evidence="8" id="KW-1185">Reference proteome</keyword>
<sequence length="352" mass="41240">MGNFSFKDEQEAVFLEQLESQIIRLPKFVQDYIESSRDYLSVSTLLQYTYDFVDFFTFLSSRIEKYKDKPIPEYTLVDMMQLSCEDMDECMKWYKHPDKDVFRKPRTINRFLSTLSSLFTFYVKRRKLADNPVSAVRRPAVKRKEVNRLYEGEKSQFLSAVMNGTGLTKRQLPYHERQWLRDYTIARVFLFTGIRVSELVGLDISDVNLREHSLRVVRKGGNIERVYLDDETDLILREYLAEREEMELTDDETALFISRKKQRIGVRAVEKLIKKYQQAGLPSHPNGLTPHRLRATFATDLYSATGDIYRTSKAMGHKSIATTTIYAEVSDKQKKEGRNILLSSYRDTEESD</sequence>
<dbReference type="GO" id="GO:0006310">
    <property type="term" value="P:DNA recombination"/>
    <property type="evidence" value="ECO:0007669"/>
    <property type="project" value="UniProtKB-KW"/>
</dbReference>
<accession>E0S3G4</accession>
<name>E0S3G4_BUTPB</name>